<sequence length="303" mass="34414">MQHHSATWALFAPVLVVSAAPTPASAQEEVSRSIEPVAQDLYRWTSGSYRSMFLVHEDGIVVTDPLNAEAARWLKGQLEERYPGKPVSHLIYSHDHPDHTYGASELADEDTLVVSQRLARNTLVETKAQTLVPTVVFDERMTLLPDWDQEIRLRYHGSNNGRGSISMMFRPQNVLHIVDWVVIGRLPYRNLKGYDLPGMIESTRQVLELDFDRFVGGHAEMGHKDDVRRYLGYLEALHDGVRDGILAGHSLDRIKRDVALSDYSDLAHFEEWRELNIEGAYNQLVDGAYMLMRPDVPKPPDSE</sequence>
<dbReference type="AlphaFoldDB" id="A0A7Z0BV45"/>
<dbReference type="InterPro" id="IPR001279">
    <property type="entry name" value="Metallo-B-lactamas"/>
</dbReference>
<keyword evidence="4" id="KW-1185">Reference proteome</keyword>
<protein>
    <submittedName>
        <fullName evidence="3">Glyoxylase-like metal-dependent hydrolase (Beta-lactamase superfamily II)</fullName>
    </submittedName>
</protein>
<dbReference type="Proteomes" id="UP000522081">
    <property type="component" value="Unassembled WGS sequence"/>
</dbReference>
<dbReference type="SUPFAM" id="SSF56281">
    <property type="entry name" value="Metallo-hydrolase/oxidoreductase"/>
    <property type="match status" value="1"/>
</dbReference>
<feature type="domain" description="Metallo-beta-lactamase" evidence="2">
    <location>
        <begin position="49"/>
        <end position="218"/>
    </location>
</feature>
<evidence type="ECO:0000313" key="3">
    <source>
        <dbReference type="EMBL" id="NYH96919.1"/>
    </source>
</evidence>
<organism evidence="3 4">
    <name type="scientific">Novosphingobium marinum</name>
    <dbReference type="NCBI Taxonomy" id="1514948"/>
    <lineage>
        <taxon>Bacteria</taxon>
        <taxon>Pseudomonadati</taxon>
        <taxon>Pseudomonadota</taxon>
        <taxon>Alphaproteobacteria</taxon>
        <taxon>Sphingomonadales</taxon>
        <taxon>Sphingomonadaceae</taxon>
        <taxon>Novosphingobium</taxon>
    </lineage>
</organism>
<feature type="chain" id="PRO_5030696539" evidence="1">
    <location>
        <begin position="27"/>
        <end position="303"/>
    </location>
</feature>
<dbReference type="Gene3D" id="3.60.15.10">
    <property type="entry name" value="Ribonuclease Z/Hydroxyacylglutathione hydrolase-like"/>
    <property type="match status" value="1"/>
</dbReference>
<evidence type="ECO:0000313" key="4">
    <source>
        <dbReference type="Proteomes" id="UP000522081"/>
    </source>
</evidence>
<name>A0A7Z0BV45_9SPHN</name>
<reference evidence="3 4" key="1">
    <citation type="submission" date="2020-07" db="EMBL/GenBank/DDBJ databases">
        <title>Genomic Encyclopedia of Type Strains, Phase IV (KMG-IV): sequencing the most valuable type-strain genomes for metagenomic binning, comparative biology and taxonomic classification.</title>
        <authorList>
            <person name="Goeker M."/>
        </authorList>
    </citation>
    <scope>NUCLEOTIDE SEQUENCE [LARGE SCALE GENOMIC DNA]</scope>
    <source>
        <strain evidence="3 4">DSM 29043</strain>
    </source>
</reference>
<dbReference type="InterPro" id="IPR036866">
    <property type="entry name" value="RibonucZ/Hydroxyglut_hydro"/>
</dbReference>
<dbReference type="EMBL" id="JACBZF010000009">
    <property type="protein sequence ID" value="NYH96919.1"/>
    <property type="molecule type" value="Genomic_DNA"/>
</dbReference>
<evidence type="ECO:0000259" key="2">
    <source>
        <dbReference type="SMART" id="SM00849"/>
    </source>
</evidence>
<keyword evidence="1" id="KW-0732">Signal</keyword>
<comment type="caution">
    <text evidence="3">The sequence shown here is derived from an EMBL/GenBank/DDBJ whole genome shotgun (WGS) entry which is preliminary data.</text>
</comment>
<feature type="signal peptide" evidence="1">
    <location>
        <begin position="1"/>
        <end position="26"/>
    </location>
</feature>
<accession>A0A7Z0BV45</accession>
<gene>
    <name evidence="3" type="ORF">FHS75_003272</name>
</gene>
<dbReference type="RefSeq" id="WP_179408726.1">
    <property type="nucleotide sequence ID" value="NZ_BMGF01000011.1"/>
</dbReference>
<dbReference type="Pfam" id="PF00753">
    <property type="entry name" value="Lactamase_B"/>
    <property type="match status" value="1"/>
</dbReference>
<dbReference type="SMART" id="SM00849">
    <property type="entry name" value="Lactamase_B"/>
    <property type="match status" value="1"/>
</dbReference>
<proteinExistence type="predicted"/>
<evidence type="ECO:0000256" key="1">
    <source>
        <dbReference type="SAM" id="SignalP"/>
    </source>
</evidence>
<dbReference type="GO" id="GO:0016787">
    <property type="term" value="F:hydrolase activity"/>
    <property type="evidence" value="ECO:0007669"/>
    <property type="project" value="UniProtKB-KW"/>
</dbReference>
<keyword evidence="3" id="KW-0378">Hydrolase</keyword>